<reference evidence="1 2" key="1">
    <citation type="submission" date="2017-06" db="EMBL/GenBank/DDBJ databases">
        <title>Comparative genomic analysis of Ambrosia Fusariam Clade fungi.</title>
        <authorList>
            <person name="Stajich J.E."/>
            <person name="Carrillo J."/>
            <person name="Kijimoto T."/>
            <person name="Eskalen A."/>
            <person name="O'Donnell K."/>
            <person name="Kasson M."/>
        </authorList>
    </citation>
    <scope>NUCLEOTIDE SEQUENCE [LARGE SCALE GENOMIC DNA]</scope>
    <source>
        <strain evidence="1 2">UCR1854</strain>
    </source>
</reference>
<accession>A0A430L017</accession>
<evidence type="ECO:0000313" key="2">
    <source>
        <dbReference type="Proteomes" id="UP000287124"/>
    </source>
</evidence>
<proteinExistence type="predicted"/>
<dbReference type="AlphaFoldDB" id="A0A430L017"/>
<sequence>MDMVQVNDLDGSVVEKMRTLPPPNDLQISRRVIGWNEYRLSQELKDFLLQSFTESHGTFIKEGLPARQAPKEFKMKSLMQFLPNDGFSVRPNTFVVLIPLFNSSTSAKFRTGTGEWHTLRWVPGTFIRIPSGTRGRDVGFDDPVPVYSLMIEVTLEAAGV</sequence>
<keyword evidence="2" id="KW-1185">Reference proteome</keyword>
<dbReference type="EMBL" id="MIKF01000645">
    <property type="protein sequence ID" value="RTE69059.1"/>
    <property type="molecule type" value="Genomic_DNA"/>
</dbReference>
<gene>
    <name evidence="1" type="ORF">BHE90_016563</name>
</gene>
<organism evidence="1 2">
    <name type="scientific">Fusarium euwallaceae</name>
    <dbReference type="NCBI Taxonomy" id="1147111"/>
    <lineage>
        <taxon>Eukaryota</taxon>
        <taxon>Fungi</taxon>
        <taxon>Dikarya</taxon>
        <taxon>Ascomycota</taxon>
        <taxon>Pezizomycotina</taxon>
        <taxon>Sordariomycetes</taxon>
        <taxon>Hypocreomycetidae</taxon>
        <taxon>Hypocreales</taxon>
        <taxon>Nectriaceae</taxon>
        <taxon>Fusarium</taxon>
        <taxon>Fusarium solani species complex</taxon>
    </lineage>
</organism>
<comment type="caution">
    <text evidence="1">The sequence shown here is derived from an EMBL/GenBank/DDBJ whole genome shotgun (WGS) entry which is preliminary data.</text>
</comment>
<dbReference type="Proteomes" id="UP000287124">
    <property type="component" value="Unassembled WGS sequence"/>
</dbReference>
<name>A0A430L017_9HYPO</name>
<evidence type="ECO:0000313" key="1">
    <source>
        <dbReference type="EMBL" id="RTE69059.1"/>
    </source>
</evidence>
<protein>
    <submittedName>
        <fullName evidence="1">Uncharacterized protein</fullName>
    </submittedName>
</protein>